<gene>
    <name evidence="1" type="ORF">CJ014_15870</name>
</gene>
<keyword evidence="2" id="KW-1185">Reference proteome</keyword>
<protein>
    <recommendedName>
        <fullName evidence="3">Pilus assembly protein CpaD</fullName>
    </recommendedName>
</protein>
<sequence length="246" mass="26085">MTKPAHWRSAMQAINPLTCSERRLRRSVKPIAVALALALAACNRQGQALTDGLPADGYRSAYPIAVTEAPQTLDIPVGTGTGGLSPELRAVVADFGADAARNATGPVVVMTPAGSINQAAADYLARQIRTVLRQSGVAAAYLRNQTYTVADPRVPAPIRLGFARIKAVSPPCGRWTSDLMPDNQKGTDGAEFGCATQANLAAMVENPNDLLTPRAETPVRGWQRWEMLQKAAKGTSPSATYPTSTF</sequence>
<organism evidence="1 2">
    <name type="scientific">Pleomorphomonas carboxyditropha</name>
    <dbReference type="NCBI Taxonomy" id="2023338"/>
    <lineage>
        <taxon>Bacteria</taxon>
        <taxon>Pseudomonadati</taxon>
        <taxon>Pseudomonadota</taxon>
        <taxon>Alphaproteobacteria</taxon>
        <taxon>Hyphomicrobiales</taxon>
        <taxon>Pleomorphomonadaceae</taxon>
        <taxon>Pleomorphomonas</taxon>
    </lineage>
</organism>
<reference evidence="1 2" key="1">
    <citation type="submission" date="2017-08" db="EMBL/GenBank/DDBJ databases">
        <title>Pleomorphomonas carboxidotrophicus sp. nov., a new mesophilic hydrogenogenic carboxidotroph.</title>
        <authorList>
            <person name="Esquivel-Elizondo S."/>
            <person name="Krajmalnik-Brown R."/>
            <person name="Maldonado J."/>
        </authorList>
    </citation>
    <scope>NUCLEOTIDE SEQUENCE [LARGE SCALE GENOMIC DNA]</scope>
    <source>
        <strain evidence="1 2">SVCO-16</strain>
    </source>
</reference>
<dbReference type="EMBL" id="NQVN01000010">
    <property type="protein sequence ID" value="PIO98435.1"/>
    <property type="molecule type" value="Genomic_DNA"/>
</dbReference>
<evidence type="ECO:0000313" key="1">
    <source>
        <dbReference type="EMBL" id="PIO98435.1"/>
    </source>
</evidence>
<accession>A0A2G9WUQ5</accession>
<dbReference type="OrthoDB" id="9802674at2"/>
<name>A0A2G9WUQ5_9HYPH</name>
<dbReference type="AlphaFoldDB" id="A0A2G9WUQ5"/>
<dbReference type="InterPro" id="IPR013361">
    <property type="entry name" value="Pilus_CpaD"/>
</dbReference>
<evidence type="ECO:0008006" key="3">
    <source>
        <dbReference type="Google" id="ProtNLM"/>
    </source>
</evidence>
<dbReference type="InterPro" id="IPR019027">
    <property type="entry name" value="Pilus_biogenesis_CpaD-related"/>
</dbReference>
<proteinExistence type="predicted"/>
<dbReference type="Pfam" id="PF09476">
    <property type="entry name" value="Pilus_CpaD"/>
    <property type="match status" value="1"/>
</dbReference>
<evidence type="ECO:0000313" key="2">
    <source>
        <dbReference type="Proteomes" id="UP000231070"/>
    </source>
</evidence>
<dbReference type="NCBIfam" id="TIGR02522">
    <property type="entry name" value="pilus_cpaD"/>
    <property type="match status" value="1"/>
</dbReference>
<dbReference type="Proteomes" id="UP000231070">
    <property type="component" value="Unassembled WGS sequence"/>
</dbReference>
<comment type="caution">
    <text evidence="1">The sequence shown here is derived from an EMBL/GenBank/DDBJ whole genome shotgun (WGS) entry which is preliminary data.</text>
</comment>